<dbReference type="Gene3D" id="3.90.550.10">
    <property type="entry name" value="Spore Coat Polysaccharide Biosynthesis Protein SpsA, Chain A"/>
    <property type="match status" value="1"/>
</dbReference>
<keyword evidence="4" id="KW-1185">Reference proteome</keyword>
<dbReference type="AlphaFoldDB" id="A0ABD3MB45"/>
<evidence type="ECO:0000256" key="2">
    <source>
        <dbReference type="SAM" id="Phobius"/>
    </source>
</evidence>
<protein>
    <recommendedName>
        <fullName evidence="5">Glycosyltransferase family 31 protein</fullName>
    </recommendedName>
</protein>
<reference evidence="3 4" key="1">
    <citation type="submission" date="2024-10" db="EMBL/GenBank/DDBJ databases">
        <title>Updated reference genomes for cyclostephanoid diatoms.</title>
        <authorList>
            <person name="Roberts W.R."/>
            <person name="Alverson A.J."/>
        </authorList>
    </citation>
    <scope>NUCLEOTIDE SEQUENCE [LARGE SCALE GENOMIC DNA]</scope>
    <source>
        <strain evidence="3 4">AJA232-27</strain>
    </source>
</reference>
<feature type="transmembrane region" description="Helical" evidence="2">
    <location>
        <begin position="44"/>
        <end position="69"/>
    </location>
</feature>
<comment type="caution">
    <text evidence="3">The sequence shown here is derived from an EMBL/GenBank/DDBJ whole genome shotgun (WGS) entry which is preliminary data.</text>
</comment>
<evidence type="ECO:0000256" key="1">
    <source>
        <dbReference type="SAM" id="MobiDB-lite"/>
    </source>
</evidence>
<accession>A0ABD3MB45</accession>
<dbReference type="InterPro" id="IPR050587">
    <property type="entry name" value="GNT1/Glycosyltrans_8"/>
</dbReference>
<feature type="region of interest" description="Disordered" evidence="1">
    <location>
        <begin position="1"/>
        <end position="35"/>
    </location>
</feature>
<keyword evidence="2" id="KW-0812">Transmembrane</keyword>
<evidence type="ECO:0000313" key="3">
    <source>
        <dbReference type="EMBL" id="KAL3760827.1"/>
    </source>
</evidence>
<feature type="region of interest" description="Disordered" evidence="1">
    <location>
        <begin position="166"/>
        <end position="192"/>
    </location>
</feature>
<keyword evidence="2" id="KW-1133">Transmembrane helix</keyword>
<keyword evidence="2" id="KW-0472">Membrane</keyword>
<dbReference type="EMBL" id="JALLBG020000171">
    <property type="protein sequence ID" value="KAL3760827.1"/>
    <property type="molecule type" value="Genomic_DNA"/>
</dbReference>
<feature type="compositionally biased region" description="Basic and acidic residues" evidence="1">
    <location>
        <begin position="94"/>
        <end position="103"/>
    </location>
</feature>
<feature type="region of interest" description="Disordered" evidence="1">
    <location>
        <begin position="85"/>
        <end position="110"/>
    </location>
</feature>
<dbReference type="InterPro" id="IPR029044">
    <property type="entry name" value="Nucleotide-diphossugar_trans"/>
</dbReference>
<proteinExistence type="predicted"/>
<organism evidence="3 4">
    <name type="scientific">Discostella pseudostelligera</name>
    <dbReference type="NCBI Taxonomy" id="259834"/>
    <lineage>
        <taxon>Eukaryota</taxon>
        <taxon>Sar</taxon>
        <taxon>Stramenopiles</taxon>
        <taxon>Ochrophyta</taxon>
        <taxon>Bacillariophyta</taxon>
        <taxon>Coscinodiscophyceae</taxon>
        <taxon>Thalassiosirophycidae</taxon>
        <taxon>Stephanodiscales</taxon>
        <taxon>Stephanodiscaceae</taxon>
        <taxon>Discostella</taxon>
    </lineage>
</organism>
<evidence type="ECO:0000313" key="4">
    <source>
        <dbReference type="Proteomes" id="UP001530293"/>
    </source>
</evidence>
<gene>
    <name evidence="3" type="ORF">ACHAWU_007893</name>
</gene>
<dbReference type="Proteomes" id="UP001530293">
    <property type="component" value="Unassembled WGS sequence"/>
</dbReference>
<name>A0ABD3MB45_9STRA</name>
<dbReference type="PANTHER" id="PTHR11183">
    <property type="entry name" value="GLYCOGENIN SUBFAMILY MEMBER"/>
    <property type="match status" value="1"/>
</dbReference>
<evidence type="ECO:0008006" key="5">
    <source>
        <dbReference type="Google" id="ProtNLM"/>
    </source>
</evidence>
<sequence>MATQRRGRNNNVEVVGADNHSHGVPSSSNPSLRRQHPSPIFPKGVSLVCLVFVFFLVVIIVEFTAYRLLSIPSYSISTSNTVATISSKSNSDSDTTHSTHDNVSKIVKNQNVRHKTAAVSQYTNPSPTQQPTITANAIASYEPTATTKGKRVVTAIKQHHRNAQYWKTHTPDPVPPLDSSSTSTDDDTINAKTDEQPPIIAYVVTLTKCKGRASLDGAAVLLHSIRRNSYGWDPNLLQQLKDANDDKQDGDKDAPIYGGKGGRYRYRAYVIVDPSASPSIKGAKGECARYLQKIGYTVLHRPPLVPLFKLADADDEDGDANGSSTNAFYDELKKSGYVGMQRPNHGPTARHPNENPNKLRFLMHDDGCCGYSELLKLHVYGLVEHELAVHLDLDSLLLRPMDDLFDVMLAKGDIESRRSKLMSMMAHNLPRTKDVDISKPIDAAFTRDYNSVKNPSLDAPVGYQGGFLAVRPNIQVLERYRSILQRGEFLLNPRLGWGGKHGGFYGDLTFQGILPYYYEDVAPALEGVGHNEIELNRCIYNQMADNPRKSTYKFPRATPLDPKAMGFRDTKICRDGREDCSDTDCQRTHPKESITTHFTFAGKPWDCSEGNAGTVAHDTCIGLLREWYGIRRELENWWLSPPTSADKSRPYYWRKETIANVHESRRGALDADGTFLGYCDEHGSGGYRRLVEPDEPK</sequence>